<evidence type="ECO:0000256" key="3">
    <source>
        <dbReference type="ARBA" id="ARBA00004496"/>
    </source>
</evidence>
<dbReference type="Gene3D" id="3.40.1210.10">
    <property type="entry name" value="Survival protein SurE-like phosphatase/nucleotidase"/>
    <property type="match status" value="1"/>
</dbReference>
<dbReference type="InterPro" id="IPR002828">
    <property type="entry name" value="SurE-like_Pase/nucleotidase"/>
</dbReference>
<feature type="binding site" evidence="9">
    <location>
        <position position="19"/>
    </location>
    <ligand>
        <name>a divalent metal cation</name>
        <dbReference type="ChEBI" id="CHEBI:60240"/>
    </ligand>
</feature>
<dbReference type="InterPro" id="IPR030048">
    <property type="entry name" value="SurE"/>
</dbReference>
<keyword evidence="6 9" id="KW-0479">Metal-binding</keyword>
<dbReference type="PANTHER" id="PTHR30457">
    <property type="entry name" value="5'-NUCLEOTIDASE SURE"/>
    <property type="match status" value="1"/>
</dbReference>
<comment type="cofactor">
    <cofactor evidence="9">
        <name>a divalent metal cation</name>
        <dbReference type="ChEBI" id="CHEBI:60240"/>
    </cofactor>
    <text evidence="9">Binds 1 divalent metal cation per subunit.</text>
</comment>
<dbReference type="NCBIfam" id="NF001490">
    <property type="entry name" value="PRK00346.1-4"/>
    <property type="match status" value="1"/>
</dbReference>
<evidence type="ECO:0000256" key="5">
    <source>
        <dbReference type="ARBA" id="ARBA00022490"/>
    </source>
</evidence>
<evidence type="ECO:0000256" key="8">
    <source>
        <dbReference type="ARBA" id="ARBA00022801"/>
    </source>
</evidence>
<keyword evidence="7 9" id="KW-0547">Nucleotide-binding</keyword>
<feature type="binding site" evidence="9">
    <location>
        <position position="49"/>
    </location>
    <ligand>
        <name>a divalent metal cation</name>
        <dbReference type="ChEBI" id="CHEBI:60240"/>
    </ligand>
</feature>
<evidence type="ECO:0000313" key="12">
    <source>
        <dbReference type="Proteomes" id="UP000199626"/>
    </source>
</evidence>
<feature type="domain" description="Survival protein SurE-like phosphatase/nucleotidase" evidence="10">
    <location>
        <begin position="14"/>
        <end position="193"/>
    </location>
</feature>
<keyword evidence="12" id="KW-1185">Reference proteome</keyword>
<comment type="similarity">
    <text evidence="4 9">Belongs to the SurE nucleotidase family.</text>
</comment>
<dbReference type="EMBL" id="FMXN01000001">
    <property type="protein sequence ID" value="SDB05792.1"/>
    <property type="molecule type" value="Genomic_DNA"/>
</dbReference>
<dbReference type="GO" id="GO:0008254">
    <property type="term" value="F:3'-nucleotidase activity"/>
    <property type="evidence" value="ECO:0007669"/>
    <property type="project" value="TreeGrafter"/>
</dbReference>
<name>A0A1G6ABL1_9GAMM</name>
<dbReference type="GO" id="GO:0008253">
    <property type="term" value="F:5'-nucleotidase activity"/>
    <property type="evidence" value="ECO:0007669"/>
    <property type="project" value="UniProtKB-UniRule"/>
</dbReference>
<dbReference type="AlphaFoldDB" id="A0A1G6ABL1"/>
<evidence type="ECO:0000259" key="10">
    <source>
        <dbReference type="Pfam" id="PF01975"/>
    </source>
</evidence>
<comment type="cofactor">
    <cofactor evidence="2">
        <name>Mg(2+)</name>
        <dbReference type="ChEBI" id="CHEBI:18420"/>
    </cofactor>
</comment>
<protein>
    <recommendedName>
        <fullName evidence="9">5'-nucleotidase SurE</fullName>
        <ecNumber evidence="9">3.1.3.5</ecNumber>
    </recommendedName>
    <alternativeName>
        <fullName evidence="9">Nucleoside 5'-monophosphate phosphohydrolase</fullName>
    </alternativeName>
</protein>
<gene>
    <name evidence="9" type="primary">surE</name>
    <name evidence="11" type="ORF">SAMN02927930_00259</name>
</gene>
<comment type="catalytic activity">
    <reaction evidence="1 9">
        <text>a ribonucleoside 5'-phosphate + H2O = a ribonucleoside + phosphate</text>
        <dbReference type="Rhea" id="RHEA:12484"/>
        <dbReference type="ChEBI" id="CHEBI:15377"/>
        <dbReference type="ChEBI" id="CHEBI:18254"/>
        <dbReference type="ChEBI" id="CHEBI:43474"/>
        <dbReference type="ChEBI" id="CHEBI:58043"/>
        <dbReference type="EC" id="3.1.3.5"/>
    </reaction>
</comment>
<dbReference type="Proteomes" id="UP000199626">
    <property type="component" value="Unassembled WGS sequence"/>
</dbReference>
<dbReference type="FunFam" id="3.40.1210.10:FF:000001">
    <property type="entry name" value="5'/3'-nucleotidase SurE"/>
    <property type="match status" value="1"/>
</dbReference>
<dbReference type="STRING" id="1159017.SAMN02927930_00259"/>
<keyword evidence="8 9" id="KW-0378">Hydrolase</keyword>
<keyword evidence="5 9" id="KW-0963">Cytoplasm</keyword>
<evidence type="ECO:0000256" key="4">
    <source>
        <dbReference type="ARBA" id="ARBA00011062"/>
    </source>
</evidence>
<feature type="binding site" evidence="9">
    <location>
        <position position="18"/>
    </location>
    <ligand>
        <name>a divalent metal cation</name>
        <dbReference type="ChEBI" id="CHEBI:60240"/>
    </ligand>
</feature>
<evidence type="ECO:0000256" key="7">
    <source>
        <dbReference type="ARBA" id="ARBA00022741"/>
    </source>
</evidence>
<reference evidence="12" key="1">
    <citation type="submission" date="2016-10" db="EMBL/GenBank/DDBJ databases">
        <authorList>
            <person name="Varghese N."/>
            <person name="Submissions S."/>
        </authorList>
    </citation>
    <scope>NUCLEOTIDE SEQUENCE [LARGE SCALE GENOMIC DNA]</scope>
    <source>
        <strain evidence="12">CGMCC 1.10824</strain>
    </source>
</reference>
<comment type="function">
    <text evidence="9">Nucleotidase that shows phosphatase activity on nucleoside 5'-monophosphates.</text>
</comment>
<dbReference type="Pfam" id="PF01975">
    <property type="entry name" value="SurE"/>
    <property type="match status" value="1"/>
</dbReference>
<dbReference type="GO" id="GO:0000166">
    <property type="term" value="F:nucleotide binding"/>
    <property type="evidence" value="ECO:0007669"/>
    <property type="project" value="UniProtKB-KW"/>
</dbReference>
<evidence type="ECO:0000313" key="11">
    <source>
        <dbReference type="EMBL" id="SDB05792.1"/>
    </source>
</evidence>
<evidence type="ECO:0000256" key="1">
    <source>
        <dbReference type="ARBA" id="ARBA00000815"/>
    </source>
</evidence>
<organism evidence="11 12">
    <name type="scientific">Pseudidiomarina indica</name>
    <dbReference type="NCBI Taxonomy" id="1159017"/>
    <lineage>
        <taxon>Bacteria</taxon>
        <taxon>Pseudomonadati</taxon>
        <taxon>Pseudomonadota</taxon>
        <taxon>Gammaproteobacteria</taxon>
        <taxon>Alteromonadales</taxon>
        <taxon>Idiomarinaceae</taxon>
        <taxon>Pseudidiomarina</taxon>
    </lineage>
</organism>
<evidence type="ECO:0000256" key="2">
    <source>
        <dbReference type="ARBA" id="ARBA00001946"/>
    </source>
</evidence>
<dbReference type="InterPro" id="IPR036523">
    <property type="entry name" value="SurE-like_sf"/>
</dbReference>
<dbReference type="NCBIfam" id="TIGR00087">
    <property type="entry name" value="surE"/>
    <property type="match status" value="1"/>
</dbReference>
<evidence type="ECO:0000256" key="9">
    <source>
        <dbReference type="HAMAP-Rule" id="MF_00060"/>
    </source>
</evidence>
<dbReference type="EC" id="3.1.3.5" evidence="9"/>
<evidence type="ECO:0000256" key="6">
    <source>
        <dbReference type="ARBA" id="ARBA00022723"/>
    </source>
</evidence>
<dbReference type="SUPFAM" id="SSF64167">
    <property type="entry name" value="SurE-like"/>
    <property type="match status" value="1"/>
</dbReference>
<accession>A0A1G6ABL1</accession>
<dbReference type="HAMAP" id="MF_00060">
    <property type="entry name" value="SurE"/>
    <property type="match status" value="1"/>
</dbReference>
<dbReference type="GO" id="GO:0005737">
    <property type="term" value="C:cytoplasm"/>
    <property type="evidence" value="ECO:0007669"/>
    <property type="project" value="UniProtKB-SubCell"/>
</dbReference>
<comment type="subcellular location">
    <subcellularLocation>
        <location evidence="3 9">Cytoplasm</location>
    </subcellularLocation>
</comment>
<dbReference type="PANTHER" id="PTHR30457:SF12">
    <property type="entry name" value="5'_3'-NUCLEOTIDASE SURE"/>
    <property type="match status" value="1"/>
</dbReference>
<dbReference type="GO" id="GO:0004309">
    <property type="term" value="F:exopolyphosphatase activity"/>
    <property type="evidence" value="ECO:0007669"/>
    <property type="project" value="TreeGrafter"/>
</dbReference>
<proteinExistence type="inferred from homology"/>
<dbReference type="NCBIfam" id="NF001489">
    <property type="entry name" value="PRK00346.1-3"/>
    <property type="match status" value="1"/>
</dbReference>
<feature type="binding site" evidence="9">
    <location>
        <position position="101"/>
    </location>
    <ligand>
        <name>a divalent metal cation</name>
        <dbReference type="ChEBI" id="CHEBI:60240"/>
    </ligand>
</feature>
<dbReference type="GO" id="GO:0046872">
    <property type="term" value="F:metal ion binding"/>
    <property type="evidence" value="ECO:0007669"/>
    <property type="project" value="UniProtKB-UniRule"/>
</dbReference>
<sequence>MNQDKVIKHMMKLLVSNDDGVHAPGIEALYLRLKDIAQVRVIAPDRNCSGASNSLTLHNPLRLQKLMNGFYSLNGTPTDCVHLGTNSPLADDVDLVVSGINDGPNMGDDVLYSGTVAAAMEGRFMGLPAIAVSMGARSDEFYDTAARVVANIVTRMAHEPLRLDTILNINVPAVPYEALKGYKVTRLGRRHRAETMVKSEDPFGRDIFWYGPVGRQLDDAEGTDFHAVREGYVSITPISLDMTAQRHQTTLTDWLSETSS</sequence>